<proteinExistence type="predicted"/>
<evidence type="ECO:0000313" key="1">
    <source>
        <dbReference type="EMBL" id="QDZ22373.1"/>
    </source>
</evidence>
<accession>A0A5B8MPG0</accession>
<organism evidence="1 2">
    <name type="scientific">Chloropicon primus</name>
    <dbReference type="NCBI Taxonomy" id="1764295"/>
    <lineage>
        <taxon>Eukaryota</taxon>
        <taxon>Viridiplantae</taxon>
        <taxon>Chlorophyta</taxon>
        <taxon>Chloropicophyceae</taxon>
        <taxon>Chloropicales</taxon>
        <taxon>Chloropicaceae</taxon>
        <taxon>Chloropicon</taxon>
    </lineage>
</organism>
<sequence>MNKEKGPWFEKRLHTAKPIKQCELCGLWFLIENLPGVATRKCVLSILAEFGVEAAKRKLRDYKPTHLYSEVKLCGFCSQIVLEQL</sequence>
<name>A0A5B8MPG0_9CHLO</name>
<dbReference type="EMBL" id="CP031040">
    <property type="protein sequence ID" value="QDZ22373.1"/>
    <property type="molecule type" value="Genomic_DNA"/>
</dbReference>
<dbReference type="AlphaFoldDB" id="A0A5B8MPG0"/>
<evidence type="ECO:0000313" key="2">
    <source>
        <dbReference type="Proteomes" id="UP000316726"/>
    </source>
</evidence>
<protein>
    <submittedName>
        <fullName evidence="1">Uncharacterized protein</fullName>
    </submittedName>
</protein>
<reference evidence="1 2" key="1">
    <citation type="submission" date="2018-07" db="EMBL/GenBank/DDBJ databases">
        <title>The complete nuclear genome of the prasinophyte Chloropicon primus (CCMP1205).</title>
        <authorList>
            <person name="Pombert J.-F."/>
            <person name="Otis C."/>
            <person name="Turmel M."/>
            <person name="Lemieux C."/>
        </authorList>
    </citation>
    <scope>NUCLEOTIDE SEQUENCE [LARGE SCALE GENOMIC DNA]</scope>
    <source>
        <strain evidence="1 2">CCMP1205</strain>
    </source>
</reference>
<dbReference type="Proteomes" id="UP000316726">
    <property type="component" value="Chromosome 7"/>
</dbReference>
<gene>
    <name evidence="1" type="ORF">A3770_07p48910</name>
</gene>
<keyword evidence="2" id="KW-1185">Reference proteome</keyword>